<dbReference type="PROSITE" id="PS51257">
    <property type="entry name" value="PROKAR_LIPOPROTEIN"/>
    <property type="match status" value="1"/>
</dbReference>
<gene>
    <name evidence="1" type="ORF">LZZ85_12235</name>
</gene>
<keyword evidence="2" id="KW-1185">Reference proteome</keyword>
<dbReference type="Proteomes" id="UP001165367">
    <property type="component" value="Unassembled WGS sequence"/>
</dbReference>
<reference evidence="1" key="1">
    <citation type="submission" date="2022-01" db="EMBL/GenBank/DDBJ databases">
        <authorList>
            <person name="Jo J.-H."/>
            <person name="Im W.-T."/>
        </authorList>
    </citation>
    <scope>NUCLEOTIDE SEQUENCE</scope>
    <source>
        <strain evidence="1">NA20</strain>
    </source>
</reference>
<protein>
    <recommendedName>
        <fullName evidence="3">PEGA domain-containing protein</fullName>
    </recommendedName>
</protein>
<accession>A0ABS9KRY1</accession>
<evidence type="ECO:0008006" key="3">
    <source>
        <dbReference type="Google" id="ProtNLM"/>
    </source>
</evidence>
<proteinExistence type="predicted"/>
<evidence type="ECO:0000313" key="1">
    <source>
        <dbReference type="EMBL" id="MCG2615058.1"/>
    </source>
</evidence>
<dbReference type="RefSeq" id="WP_237872055.1">
    <property type="nucleotide sequence ID" value="NZ_JAKLTR010000007.1"/>
</dbReference>
<comment type="caution">
    <text evidence="1">The sequence shown here is derived from an EMBL/GenBank/DDBJ whole genome shotgun (WGS) entry which is preliminary data.</text>
</comment>
<name>A0ABS9KRY1_9BACT</name>
<dbReference type="EMBL" id="JAKLTR010000007">
    <property type="protein sequence ID" value="MCG2615058.1"/>
    <property type="molecule type" value="Genomic_DNA"/>
</dbReference>
<evidence type="ECO:0000313" key="2">
    <source>
        <dbReference type="Proteomes" id="UP001165367"/>
    </source>
</evidence>
<sequence length="123" mass="13986">MKRFFKTTTLTFLLLCIITVMYSCKKDKTPTGNLMFYTFLQSSKYDAIKIFVDGKESGTITLSHIQKPECGTPTGINVINVALPAGKHTWSAKQIKNGQQIDEWEEREETIKVEECTFIKLAD</sequence>
<organism evidence="1 2">
    <name type="scientific">Terrimonas ginsenosidimutans</name>
    <dbReference type="NCBI Taxonomy" id="2908004"/>
    <lineage>
        <taxon>Bacteria</taxon>
        <taxon>Pseudomonadati</taxon>
        <taxon>Bacteroidota</taxon>
        <taxon>Chitinophagia</taxon>
        <taxon>Chitinophagales</taxon>
        <taxon>Chitinophagaceae</taxon>
        <taxon>Terrimonas</taxon>
    </lineage>
</organism>